<dbReference type="PANTHER" id="PTHR32057:SF14">
    <property type="entry name" value="PROTEIN ADENYLYLTRANSFERASE SELO, MITOCHONDRIAL"/>
    <property type="match status" value="1"/>
</dbReference>
<protein>
    <recommendedName>
        <fullName evidence="8">Protein nucleotidyltransferase YdiU</fullName>
        <ecNumber evidence="8">2.7.7.-</ecNumber>
    </recommendedName>
    <alternativeName>
        <fullName evidence="8">Protein adenylyltransferase YdiU</fullName>
        <ecNumber evidence="8">2.7.7.108</ecNumber>
    </alternativeName>
    <alternativeName>
        <fullName evidence="8">Protein uridylyltransferase YdiU</fullName>
        <ecNumber evidence="8">2.7.7.-</ecNumber>
    </alternativeName>
</protein>
<keyword evidence="3 8" id="KW-0548">Nucleotidyltransferase</keyword>
<accession>A0A7X0MWV4</accession>
<dbReference type="Pfam" id="PF02696">
    <property type="entry name" value="SelO"/>
    <property type="match status" value="1"/>
</dbReference>
<feature type="active site" description="Proton acceptor" evidence="8">
    <location>
        <position position="241"/>
    </location>
</feature>
<evidence type="ECO:0000256" key="7">
    <source>
        <dbReference type="ARBA" id="ARBA00022842"/>
    </source>
</evidence>
<evidence type="ECO:0000256" key="6">
    <source>
        <dbReference type="ARBA" id="ARBA00022840"/>
    </source>
</evidence>
<dbReference type="EMBL" id="JACHHT010000001">
    <property type="protein sequence ID" value="MBB6521389.1"/>
    <property type="molecule type" value="Genomic_DNA"/>
</dbReference>
<comment type="catalytic activity">
    <reaction evidence="8">
        <text>L-tyrosyl-[protein] + ATP = O-(5'-adenylyl)-L-tyrosyl-[protein] + diphosphate</text>
        <dbReference type="Rhea" id="RHEA:54288"/>
        <dbReference type="Rhea" id="RHEA-COMP:10136"/>
        <dbReference type="Rhea" id="RHEA-COMP:13846"/>
        <dbReference type="ChEBI" id="CHEBI:30616"/>
        <dbReference type="ChEBI" id="CHEBI:33019"/>
        <dbReference type="ChEBI" id="CHEBI:46858"/>
        <dbReference type="ChEBI" id="CHEBI:83624"/>
        <dbReference type="EC" id="2.7.7.108"/>
    </reaction>
</comment>
<feature type="binding site" evidence="8">
    <location>
        <position position="84"/>
    </location>
    <ligand>
        <name>ATP</name>
        <dbReference type="ChEBI" id="CHEBI:30616"/>
    </ligand>
</feature>
<evidence type="ECO:0000313" key="10">
    <source>
        <dbReference type="Proteomes" id="UP000528457"/>
    </source>
</evidence>
<feature type="binding site" evidence="8">
    <location>
        <position position="242"/>
    </location>
    <ligand>
        <name>Mg(2+)</name>
        <dbReference type="ChEBI" id="CHEBI:18420"/>
    </ligand>
</feature>
<dbReference type="GO" id="GO:0005524">
    <property type="term" value="F:ATP binding"/>
    <property type="evidence" value="ECO:0007669"/>
    <property type="project" value="UniProtKB-UniRule"/>
</dbReference>
<comment type="catalytic activity">
    <reaction evidence="8">
        <text>L-tyrosyl-[protein] + UTP = O-(5'-uridylyl)-L-tyrosyl-[protein] + diphosphate</text>
        <dbReference type="Rhea" id="RHEA:83887"/>
        <dbReference type="Rhea" id="RHEA-COMP:10136"/>
        <dbReference type="Rhea" id="RHEA-COMP:20238"/>
        <dbReference type="ChEBI" id="CHEBI:33019"/>
        <dbReference type="ChEBI" id="CHEBI:46398"/>
        <dbReference type="ChEBI" id="CHEBI:46858"/>
        <dbReference type="ChEBI" id="CHEBI:90602"/>
    </reaction>
</comment>
<evidence type="ECO:0000256" key="2">
    <source>
        <dbReference type="ARBA" id="ARBA00022679"/>
    </source>
</evidence>
<name>A0A7X0MWV4_9GAMM</name>
<feature type="binding site" evidence="8">
    <location>
        <position position="83"/>
    </location>
    <ligand>
        <name>ATP</name>
        <dbReference type="ChEBI" id="CHEBI:30616"/>
    </ligand>
</feature>
<dbReference type="RefSeq" id="WP_166848602.1">
    <property type="nucleotide sequence ID" value="NZ_JAAONY010000001.1"/>
</dbReference>
<evidence type="ECO:0000256" key="3">
    <source>
        <dbReference type="ARBA" id="ARBA00022695"/>
    </source>
</evidence>
<comment type="function">
    <text evidence="8">Nucleotidyltransferase involved in the post-translational modification of proteins. It can catalyze the addition of adenosine monophosphate (AMP) or uridine monophosphate (UMP) to a protein, resulting in modifications known as AMPylation and UMPylation.</text>
</comment>
<dbReference type="EC" id="2.7.7.-" evidence="8"/>
<keyword evidence="5 8" id="KW-0547">Nucleotide-binding</keyword>
<keyword evidence="4 8" id="KW-0479">Metal-binding</keyword>
<evidence type="ECO:0000256" key="1">
    <source>
        <dbReference type="ARBA" id="ARBA00009747"/>
    </source>
</evidence>
<dbReference type="PANTHER" id="PTHR32057">
    <property type="entry name" value="PROTEIN ADENYLYLTRANSFERASE SELO, MITOCHONDRIAL"/>
    <property type="match status" value="1"/>
</dbReference>
<dbReference type="HAMAP" id="MF_00692">
    <property type="entry name" value="SelO"/>
    <property type="match status" value="1"/>
</dbReference>
<dbReference type="InParanoid" id="A0A7X0MWV4"/>
<dbReference type="EC" id="2.7.7.108" evidence="8"/>
<comment type="caution">
    <text evidence="9">The sequence shown here is derived from an EMBL/GenBank/DDBJ whole genome shotgun (WGS) entry which is preliminary data.</text>
</comment>
<gene>
    <name evidence="8" type="primary">ydiU</name>
    <name evidence="8" type="synonym">selO</name>
    <name evidence="9" type="ORF">HNR48_001667</name>
</gene>
<keyword evidence="7 8" id="KW-0460">Magnesium</keyword>
<feature type="binding site" evidence="8">
    <location>
        <position position="81"/>
    </location>
    <ligand>
        <name>ATP</name>
        <dbReference type="ChEBI" id="CHEBI:30616"/>
    </ligand>
</feature>
<dbReference type="FunCoup" id="A0A7X0MWV4">
    <property type="interactions" value="487"/>
</dbReference>
<dbReference type="AlphaFoldDB" id="A0A7X0MWV4"/>
<dbReference type="GO" id="GO:0000287">
    <property type="term" value="F:magnesium ion binding"/>
    <property type="evidence" value="ECO:0007669"/>
    <property type="project" value="UniProtKB-UniRule"/>
</dbReference>
<feature type="binding site" evidence="8">
    <location>
        <position position="116"/>
    </location>
    <ligand>
        <name>ATP</name>
        <dbReference type="ChEBI" id="CHEBI:30616"/>
    </ligand>
</feature>
<dbReference type="NCBIfam" id="NF000658">
    <property type="entry name" value="PRK00029.1"/>
    <property type="match status" value="1"/>
</dbReference>
<dbReference type="GO" id="GO:0030145">
    <property type="term" value="F:manganese ion binding"/>
    <property type="evidence" value="ECO:0007669"/>
    <property type="project" value="UniProtKB-UniRule"/>
</dbReference>
<dbReference type="Proteomes" id="UP000528457">
    <property type="component" value="Unassembled WGS sequence"/>
</dbReference>
<feature type="binding site" evidence="8">
    <location>
        <position position="251"/>
    </location>
    <ligand>
        <name>Mg(2+)</name>
        <dbReference type="ChEBI" id="CHEBI:18420"/>
    </ligand>
</feature>
<comment type="catalytic activity">
    <reaction evidence="8">
        <text>L-seryl-[protein] + UTP = O-(5'-uridylyl)-L-seryl-[protein] + diphosphate</text>
        <dbReference type="Rhea" id="RHEA:64604"/>
        <dbReference type="Rhea" id="RHEA-COMP:9863"/>
        <dbReference type="Rhea" id="RHEA-COMP:16635"/>
        <dbReference type="ChEBI" id="CHEBI:29999"/>
        <dbReference type="ChEBI" id="CHEBI:33019"/>
        <dbReference type="ChEBI" id="CHEBI:46398"/>
        <dbReference type="ChEBI" id="CHEBI:156051"/>
    </reaction>
</comment>
<dbReference type="GO" id="GO:0070733">
    <property type="term" value="F:AMPylase activity"/>
    <property type="evidence" value="ECO:0007669"/>
    <property type="project" value="UniProtKB-EC"/>
</dbReference>
<proteinExistence type="inferred from homology"/>
<feature type="binding site" evidence="8">
    <location>
        <position position="167"/>
    </location>
    <ligand>
        <name>ATP</name>
        <dbReference type="ChEBI" id="CHEBI:30616"/>
    </ligand>
</feature>
<keyword evidence="2 8" id="KW-0808">Transferase</keyword>
<evidence type="ECO:0000256" key="8">
    <source>
        <dbReference type="HAMAP-Rule" id="MF_00692"/>
    </source>
</evidence>
<feature type="binding site" evidence="8">
    <location>
        <position position="251"/>
    </location>
    <ligand>
        <name>ATP</name>
        <dbReference type="ChEBI" id="CHEBI:30616"/>
    </ligand>
</feature>
<evidence type="ECO:0000256" key="4">
    <source>
        <dbReference type="ARBA" id="ARBA00022723"/>
    </source>
</evidence>
<comment type="cofactor">
    <cofactor evidence="8">
        <name>Mg(2+)</name>
        <dbReference type="ChEBI" id="CHEBI:18420"/>
    </cofactor>
    <cofactor evidence="8">
        <name>Mn(2+)</name>
        <dbReference type="ChEBI" id="CHEBI:29035"/>
    </cofactor>
</comment>
<evidence type="ECO:0000256" key="5">
    <source>
        <dbReference type="ARBA" id="ARBA00022741"/>
    </source>
</evidence>
<feature type="binding site" evidence="8">
    <location>
        <position position="117"/>
    </location>
    <ligand>
        <name>ATP</name>
        <dbReference type="ChEBI" id="CHEBI:30616"/>
    </ligand>
</feature>
<keyword evidence="8" id="KW-0464">Manganese</keyword>
<keyword evidence="10" id="KW-1185">Reference proteome</keyword>
<evidence type="ECO:0000313" key="9">
    <source>
        <dbReference type="EMBL" id="MBB6521389.1"/>
    </source>
</evidence>
<dbReference type="InterPro" id="IPR003846">
    <property type="entry name" value="SelO"/>
</dbReference>
<feature type="binding site" evidence="8">
    <location>
        <position position="104"/>
    </location>
    <ligand>
        <name>ATP</name>
        <dbReference type="ChEBI" id="CHEBI:30616"/>
    </ligand>
</feature>
<sequence>MLNFLQQDFARLGVEFARPVKAAALRDGRLRHINRRLSKELGMDAIVENQSTLQDIASAHCQGLAMKYSGHQFGSFNPQLGDGRGLLLGEWRDQNGELWDWHLKGAGQTPFSRFGDGRAVWRSSLREHLIGESLTALGIASSRSLCLLSSTEEVMRETPEYAASIIRVAKSHIRFGSFEEFFYQRKYQQLRELADYCLERYLPLKDPGDYQALLDMAVTNTATMIAAWQVYGFNHGVMNTDNMSIIGETFDFGPYAFLDDYDPEFICNHSDTHGRYRFSQQPAIGLWNLNALAYALSTLLDQDQLKNSLMGYQKQLASEYQTGLNRRLGIQGLEEKDVSLSQRWLNILATNQLDYTLSFRALADYLRDGEWQASFNALAESEDAQNWLRDYRSRIDGQSPEEIADRMDARNPLYLPRSHHLQLVIEASSRGDDLPLERLFDCISSPFAKQANDFGFDLAPQSDEKGICLSCSS</sequence>
<comment type="catalytic activity">
    <reaction evidence="8">
        <text>L-threonyl-[protein] + ATP = 3-O-(5'-adenylyl)-L-threonyl-[protein] + diphosphate</text>
        <dbReference type="Rhea" id="RHEA:54292"/>
        <dbReference type="Rhea" id="RHEA-COMP:11060"/>
        <dbReference type="Rhea" id="RHEA-COMP:13847"/>
        <dbReference type="ChEBI" id="CHEBI:30013"/>
        <dbReference type="ChEBI" id="CHEBI:30616"/>
        <dbReference type="ChEBI" id="CHEBI:33019"/>
        <dbReference type="ChEBI" id="CHEBI:138113"/>
        <dbReference type="EC" id="2.7.7.108"/>
    </reaction>
</comment>
<keyword evidence="6 8" id="KW-0067">ATP-binding</keyword>
<reference evidence="9 10" key="1">
    <citation type="submission" date="2020-08" db="EMBL/GenBank/DDBJ databases">
        <title>Genomic Encyclopedia of Type Strains, Phase IV (KMG-IV): sequencing the most valuable type-strain genomes for metagenomic binning, comparative biology and taxonomic classification.</title>
        <authorList>
            <person name="Goeker M."/>
        </authorList>
    </citation>
    <scope>NUCLEOTIDE SEQUENCE [LARGE SCALE GENOMIC DNA]</scope>
    <source>
        <strain evidence="9 10">DSM 22368</strain>
    </source>
</reference>
<organism evidence="9 10">
    <name type="scientific">Pseudoteredinibacter isoporae</name>
    <dbReference type="NCBI Taxonomy" id="570281"/>
    <lineage>
        <taxon>Bacteria</taxon>
        <taxon>Pseudomonadati</taxon>
        <taxon>Pseudomonadota</taxon>
        <taxon>Gammaproteobacteria</taxon>
        <taxon>Cellvibrionales</taxon>
        <taxon>Cellvibrionaceae</taxon>
        <taxon>Pseudoteredinibacter</taxon>
    </lineage>
</organism>
<comment type="catalytic activity">
    <reaction evidence="8">
        <text>L-histidyl-[protein] + UTP = N(tele)-(5'-uridylyl)-L-histidyl-[protein] + diphosphate</text>
        <dbReference type="Rhea" id="RHEA:83891"/>
        <dbReference type="Rhea" id="RHEA-COMP:9745"/>
        <dbReference type="Rhea" id="RHEA-COMP:20239"/>
        <dbReference type="ChEBI" id="CHEBI:29979"/>
        <dbReference type="ChEBI" id="CHEBI:33019"/>
        <dbReference type="ChEBI" id="CHEBI:46398"/>
        <dbReference type="ChEBI" id="CHEBI:233474"/>
    </reaction>
</comment>
<comment type="catalytic activity">
    <reaction evidence="8">
        <text>L-seryl-[protein] + ATP = 3-O-(5'-adenylyl)-L-seryl-[protein] + diphosphate</text>
        <dbReference type="Rhea" id="RHEA:58120"/>
        <dbReference type="Rhea" id="RHEA-COMP:9863"/>
        <dbReference type="Rhea" id="RHEA-COMP:15073"/>
        <dbReference type="ChEBI" id="CHEBI:29999"/>
        <dbReference type="ChEBI" id="CHEBI:30616"/>
        <dbReference type="ChEBI" id="CHEBI:33019"/>
        <dbReference type="ChEBI" id="CHEBI:142516"/>
        <dbReference type="EC" id="2.7.7.108"/>
    </reaction>
</comment>
<comment type="similarity">
    <text evidence="1 8">Belongs to the SELO family.</text>
</comment>
<feature type="binding site" evidence="8">
    <location>
        <position position="174"/>
    </location>
    <ligand>
        <name>ATP</name>
        <dbReference type="ChEBI" id="CHEBI:30616"/>
    </ligand>
</feature>